<evidence type="ECO:0000313" key="1">
    <source>
        <dbReference type="EMBL" id="GIY34331.1"/>
    </source>
</evidence>
<dbReference type="Proteomes" id="UP001054945">
    <property type="component" value="Unassembled WGS sequence"/>
</dbReference>
<name>A0AAV4SN92_CAEEX</name>
<sequence>MPRMLSLISNENVNFETIRQPENINLTFLHFHIYPVIKVQRDVDVRLWLSCCAREWRAGTYSNGVVCLRKNLKACNDTKGGSNFQPSR</sequence>
<dbReference type="AlphaFoldDB" id="A0AAV4SN92"/>
<organism evidence="1 2">
    <name type="scientific">Caerostris extrusa</name>
    <name type="common">Bark spider</name>
    <name type="synonym">Caerostris bankana</name>
    <dbReference type="NCBI Taxonomy" id="172846"/>
    <lineage>
        <taxon>Eukaryota</taxon>
        <taxon>Metazoa</taxon>
        <taxon>Ecdysozoa</taxon>
        <taxon>Arthropoda</taxon>
        <taxon>Chelicerata</taxon>
        <taxon>Arachnida</taxon>
        <taxon>Araneae</taxon>
        <taxon>Araneomorphae</taxon>
        <taxon>Entelegynae</taxon>
        <taxon>Araneoidea</taxon>
        <taxon>Araneidae</taxon>
        <taxon>Caerostris</taxon>
    </lineage>
</organism>
<accession>A0AAV4SN92</accession>
<gene>
    <name evidence="1" type="ORF">CEXT_596101</name>
</gene>
<keyword evidence="2" id="KW-1185">Reference proteome</keyword>
<proteinExistence type="predicted"/>
<evidence type="ECO:0000313" key="2">
    <source>
        <dbReference type="Proteomes" id="UP001054945"/>
    </source>
</evidence>
<comment type="caution">
    <text evidence="1">The sequence shown here is derived from an EMBL/GenBank/DDBJ whole genome shotgun (WGS) entry which is preliminary data.</text>
</comment>
<protein>
    <submittedName>
        <fullName evidence="1">Uncharacterized protein</fullName>
    </submittedName>
</protein>
<reference evidence="1 2" key="1">
    <citation type="submission" date="2021-06" db="EMBL/GenBank/DDBJ databases">
        <title>Caerostris extrusa draft genome.</title>
        <authorList>
            <person name="Kono N."/>
            <person name="Arakawa K."/>
        </authorList>
    </citation>
    <scope>NUCLEOTIDE SEQUENCE [LARGE SCALE GENOMIC DNA]</scope>
</reference>
<dbReference type="EMBL" id="BPLR01009756">
    <property type="protein sequence ID" value="GIY34331.1"/>
    <property type="molecule type" value="Genomic_DNA"/>
</dbReference>